<feature type="domain" description="Malectin-like" evidence="12">
    <location>
        <begin position="7"/>
        <end position="127"/>
    </location>
</feature>
<keyword evidence="2" id="KW-0418">Kinase</keyword>
<organism evidence="13 14">
    <name type="scientific">Hevea brasiliensis</name>
    <name type="common">Para rubber tree</name>
    <name type="synonym">Siphonia brasiliensis</name>
    <dbReference type="NCBI Taxonomy" id="3981"/>
    <lineage>
        <taxon>Eukaryota</taxon>
        <taxon>Viridiplantae</taxon>
        <taxon>Streptophyta</taxon>
        <taxon>Embryophyta</taxon>
        <taxon>Tracheophyta</taxon>
        <taxon>Spermatophyta</taxon>
        <taxon>Magnoliopsida</taxon>
        <taxon>eudicotyledons</taxon>
        <taxon>Gunneridae</taxon>
        <taxon>Pentapetalae</taxon>
        <taxon>rosids</taxon>
        <taxon>fabids</taxon>
        <taxon>Malpighiales</taxon>
        <taxon>Euphorbiaceae</taxon>
        <taxon>Crotonoideae</taxon>
        <taxon>Micrandreae</taxon>
        <taxon>Hevea</taxon>
    </lineage>
</organism>
<dbReference type="InterPro" id="IPR024788">
    <property type="entry name" value="Malectin-like_Carb-bd_dom"/>
</dbReference>
<evidence type="ECO:0000256" key="11">
    <source>
        <dbReference type="SAM" id="Phobius"/>
    </source>
</evidence>
<sequence length="175" mass="19014">MDGGATPDIAPPTVYGTATIMNSSARDVNVTWEFSIDPGFQYLLRFHFCDIMSNEISQLYCNVYVDSWLLVKDLNPNYFSYTLLANAIYMDFVSALNVSNKLRVNIGPSSIPNVLPNAILNGLDIMKMNNSLGSLSGSATLLSDSTSYKTNEGMLVGFITGAVIAVLFAAIICML</sequence>
<evidence type="ECO:0000256" key="1">
    <source>
        <dbReference type="ARBA" id="ARBA00004479"/>
    </source>
</evidence>
<reference evidence="13" key="1">
    <citation type="journal article" date="2023" name="Plant Biotechnol. J.">
        <title>Chromosome-level wild Hevea brasiliensis genome provides new tools for genomic-assisted breeding and valuable loci to elevate rubber yield.</title>
        <authorList>
            <person name="Cheng H."/>
            <person name="Song X."/>
            <person name="Hu Y."/>
            <person name="Wu T."/>
            <person name="Yang Q."/>
            <person name="An Z."/>
            <person name="Feng S."/>
            <person name="Deng Z."/>
            <person name="Wu W."/>
            <person name="Zeng X."/>
            <person name="Tu M."/>
            <person name="Wang X."/>
            <person name="Huang H."/>
        </authorList>
    </citation>
    <scope>NUCLEOTIDE SEQUENCE</scope>
    <source>
        <strain evidence="13">MT/VB/25A 57/8</strain>
    </source>
</reference>
<dbReference type="PANTHER" id="PTHR34590">
    <property type="entry name" value="OS03G0124300 PROTEIN-RELATED"/>
    <property type="match status" value="1"/>
</dbReference>
<keyword evidence="2" id="KW-0723">Serine/threonine-protein kinase</keyword>
<comment type="caution">
    <text evidence="13">The sequence shown here is derived from an EMBL/GenBank/DDBJ whole genome shotgun (WGS) entry which is preliminary data.</text>
</comment>
<dbReference type="Gene3D" id="2.60.120.430">
    <property type="entry name" value="Galactose-binding lectin"/>
    <property type="match status" value="1"/>
</dbReference>
<evidence type="ECO:0000256" key="4">
    <source>
        <dbReference type="ARBA" id="ARBA00022692"/>
    </source>
</evidence>
<evidence type="ECO:0000256" key="3">
    <source>
        <dbReference type="ARBA" id="ARBA00022679"/>
    </source>
</evidence>
<evidence type="ECO:0000256" key="7">
    <source>
        <dbReference type="ARBA" id="ARBA00022840"/>
    </source>
</evidence>
<evidence type="ECO:0000256" key="5">
    <source>
        <dbReference type="ARBA" id="ARBA00022729"/>
    </source>
</evidence>
<name>A0ABQ9NGB6_HEVBR</name>
<keyword evidence="4 11" id="KW-0812">Transmembrane</keyword>
<evidence type="ECO:0000256" key="2">
    <source>
        <dbReference type="ARBA" id="ARBA00022527"/>
    </source>
</evidence>
<keyword evidence="7" id="KW-0067">ATP-binding</keyword>
<comment type="subcellular location">
    <subcellularLocation>
        <location evidence="1">Membrane</location>
        <topology evidence="1">Single-pass type I membrane protein</topology>
    </subcellularLocation>
</comment>
<dbReference type="EMBL" id="JARPOI010000001">
    <property type="protein sequence ID" value="KAJ9190120.1"/>
    <property type="molecule type" value="Genomic_DNA"/>
</dbReference>
<protein>
    <recommendedName>
        <fullName evidence="12">Malectin-like domain-containing protein</fullName>
    </recommendedName>
</protein>
<accession>A0ABQ9NGB6</accession>
<evidence type="ECO:0000259" key="12">
    <source>
        <dbReference type="Pfam" id="PF12819"/>
    </source>
</evidence>
<keyword evidence="5" id="KW-0732">Signal</keyword>
<gene>
    <name evidence="13" type="ORF">P3X46_001350</name>
</gene>
<feature type="transmembrane region" description="Helical" evidence="11">
    <location>
        <begin position="153"/>
        <end position="174"/>
    </location>
</feature>
<evidence type="ECO:0000256" key="6">
    <source>
        <dbReference type="ARBA" id="ARBA00022741"/>
    </source>
</evidence>
<evidence type="ECO:0000256" key="9">
    <source>
        <dbReference type="ARBA" id="ARBA00023136"/>
    </source>
</evidence>
<evidence type="ECO:0000256" key="10">
    <source>
        <dbReference type="ARBA" id="ARBA00023180"/>
    </source>
</evidence>
<dbReference type="Pfam" id="PF12819">
    <property type="entry name" value="Malectin_like"/>
    <property type="match status" value="1"/>
</dbReference>
<keyword evidence="10" id="KW-0325">Glycoprotein</keyword>
<proteinExistence type="predicted"/>
<evidence type="ECO:0000313" key="14">
    <source>
        <dbReference type="Proteomes" id="UP001174677"/>
    </source>
</evidence>
<dbReference type="Proteomes" id="UP001174677">
    <property type="component" value="Chromosome 1"/>
</dbReference>
<keyword evidence="8 11" id="KW-1133">Transmembrane helix</keyword>
<evidence type="ECO:0000313" key="13">
    <source>
        <dbReference type="EMBL" id="KAJ9190120.1"/>
    </source>
</evidence>
<evidence type="ECO:0000256" key="8">
    <source>
        <dbReference type="ARBA" id="ARBA00022989"/>
    </source>
</evidence>
<keyword evidence="3" id="KW-0808">Transferase</keyword>
<dbReference type="PANTHER" id="PTHR34590:SF10">
    <property type="entry name" value="RECEPTOR-LIKE PROTEIN KINASE HERK 1"/>
    <property type="match status" value="1"/>
</dbReference>
<keyword evidence="6" id="KW-0547">Nucleotide-binding</keyword>
<keyword evidence="14" id="KW-1185">Reference proteome</keyword>
<dbReference type="InterPro" id="IPR045272">
    <property type="entry name" value="ANXUR1/2-like"/>
</dbReference>
<keyword evidence="9 11" id="KW-0472">Membrane</keyword>